<evidence type="ECO:0000256" key="1">
    <source>
        <dbReference type="SAM" id="MobiDB-lite"/>
    </source>
</evidence>
<proteinExistence type="predicted"/>
<evidence type="ECO:0008006" key="5">
    <source>
        <dbReference type="Google" id="ProtNLM"/>
    </source>
</evidence>
<accession>A0AA39XSE0</accession>
<feature type="signal peptide" evidence="2">
    <location>
        <begin position="1"/>
        <end position="16"/>
    </location>
</feature>
<evidence type="ECO:0000313" key="4">
    <source>
        <dbReference type="Proteomes" id="UP001174936"/>
    </source>
</evidence>
<keyword evidence="2" id="KW-0732">Signal</keyword>
<evidence type="ECO:0000256" key="2">
    <source>
        <dbReference type="SAM" id="SignalP"/>
    </source>
</evidence>
<protein>
    <recommendedName>
        <fullName evidence="5">Cellulase</fullName>
    </recommendedName>
</protein>
<dbReference type="Proteomes" id="UP001174936">
    <property type="component" value="Unassembled WGS sequence"/>
</dbReference>
<organism evidence="3 4">
    <name type="scientific">Cercophora newfieldiana</name>
    <dbReference type="NCBI Taxonomy" id="92897"/>
    <lineage>
        <taxon>Eukaryota</taxon>
        <taxon>Fungi</taxon>
        <taxon>Dikarya</taxon>
        <taxon>Ascomycota</taxon>
        <taxon>Pezizomycotina</taxon>
        <taxon>Sordariomycetes</taxon>
        <taxon>Sordariomycetidae</taxon>
        <taxon>Sordariales</taxon>
        <taxon>Lasiosphaeriaceae</taxon>
        <taxon>Cercophora</taxon>
    </lineage>
</organism>
<reference evidence="3" key="1">
    <citation type="submission" date="2023-06" db="EMBL/GenBank/DDBJ databases">
        <title>Genome-scale phylogeny and comparative genomics of the fungal order Sordariales.</title>
        <authorList>
            <consortium name="Lawrence Berkeley National Laboratory"/>
            <person name="Hensen N."/>
            <person name="Bonometti L."/>
            <person name="Westerberg I."/>
            <person name="Brannstrom I.O."/>
            <person name="Guillou S."/>
            <person name="Cros-Aarteil S."/>
            <person name="Calhoun S."/>
            <person name="Haridas S."/>
            <person name="Kuo A."/>
            <person name="Mondo S."/>
            <person name="Pangilinan J."/>
            <person name="Riley R."/>
            <person name="Labutti K."/>
            <person name="Andreopoulos B."/>
            <person name="Lipzen A."/>
            <person name="Chen C."/>
            <person name="Yanf M."/>
            <person name="Daum C."/>
            <person name="Ng V."/>
            <person name="Clum A."/>
            <person name="Steindorff A."/>
            <person name="Ohm R."/>
            <person name="Martin F."/>
            <person name="Silar P."/>
            <person name="Natvig D."/>
            <person name="Lalanne C."/>
            <person name="Gautier V."/>
            <person name="Ament-Velasquez S.L."/>
            <person name="Kruys A."/>
            <person name="Hutchinson M.I."/>
            <person name="Powell A.J."/>
            <person name="Barry K."/>
            <person name="Miller A.N."/>
            <person name="Grigoriev I.V."/>
            <person name="Debuchy R."/>
            <person name="Gladieux P."/>
            <person name="Thoren M.H."/>
            <person name="Johannesson H."/>
        </authorList>
    </citation>
    <scope>NUCLEOTIDE SEQUENCE</scope>
    <source>
        <strain evidence="3">SMH2532-1</strain>
    </source>
</reference>
<dbReference type="AlphaFoldDB" id="A0AA39XSE0"/>
<keyword evidence="4" id="KW-1185">Reference proteome</keyword>
<comment type="caution">
    <text evidence="3">The sequence shown here is derived from an EMBL/GenBank/DDBJ whole genome shotgun (WGS) entry which is preliminary data.</text>
</comment>
<feature type="chain" id="PRO_5041417729" description="Cellulase" evidence="2">
    <location>
        <begin position="17"/>
        <end position="205"/>
    </location>
</feature>
<sequence length="205" mass="22244">MKLTLAISLLITAARADFFIDYYFIFGNLCSGAHQGCDRIPAGTCCALNSDKNFFPYARSGSYGPAGFTVWTATDNSGSTCGLCEVTSAFGCWENFDPFQTAFPVGLPVVCANNMASSENATGIPFGVEPAPPCTRTVLPNRLSINGRDYAITDENREEIEADFLNQANLKFDFAEKWKSAYKGPTDMARHSVAGQQARKKPESS</sequence>
<gene>
    <name evidence="3" type="ORF">B0T16DRAFT_395121</name>
</gene>
<feature type="region of interest" description="Disordered" evidence="1">
    <location>
        <begin position="186"/>
        <end position="205"/>
    </location>
</feature>
<name>A0AA39XSE0_9PEZI</name>
<evidence type="ECO:0000313" key="3">
    <source>
        <dbReference type="EMBL" id="KAK0639377.1"/>
    </source>
</evidence>
<dbReference type="EMBL" id="JAULSV010000007">
    <property type="protein sequence ID" value="KAK0639377.1"/>
    <property type="molecule type" value="Genomic_DNA"/>
</dbReference>